<dbReference type="InterPro" id="IPR012951">
    <property type="entry name" value="BBE"/>
</dbReference>
<organism evidence="8 9">
    <name type="scientific">Penicillium brasilianum</name>
    <dbReference type="NCBI Taxonomy" id="104259"/>
    <lineage>
        <taxon>Eukaryota</taxon>
        <taxon>Fungi</taxon>
        <taxon>Dikarya</taxon>
        <taxon>Ascomycota</taxon>
        <taxon>Pezizomycotina</taxon>
        <taxon>Eurotiomycetes</taxon>
        <taxon>Eurotiomycetidae</taxon>
        <taxon>Eurotiales</taxon>
        <taxon>Aspergillaceae</taxon>
        <taxon>Penicillium</taxon>
    </lineage>
</organism>
<dbReference type="InterPro" id="IPR016164">
    <property type="entry name" value="FAD-linked_Oxase-like_C"/>
</dbReference>
<keyword evidence="4" id="KW-0274">FAD</keyword>
<dbReference type="Pfam" id="PF08031">
    <property type="entry name" value="BBE"/>
    <property type="match status" value="1"/>
</dbReference>
<dbReference type="GO" id="GO:0016491">
    <property type="term" value="F:oxidoreductase activity"/>
    <property type="evidence" value="ECO:0007669"/>
    <property type="project" value="UniProtKB-KW"/>
</dbReference>
<dbReference type="Pfam" id="PF01565">
    <property type="entry name" value="FAD_binding_4"/>
    <property type="match status" value="1"/>
</dbReference>
<evidence type="ECO:0000256" key="2">
    <source>
        <dbReference type="ARBA" id="ARBA00005466"/>
    </source>
</evidence>
<dbReference type="Gene3D" id="3.30.465.10">
    <property type="match status" value="1"/>
</dbReference>
<dbReference type="GO" id="GO:0071949">
    <property type="term" value="F:FAD binding"/>
    <property type="evidence" value="ECO:0007669"/>
    <property type="project" value="InterPro"/>
</dbReference>
<feature type="compositionally biased region" description="Polar residues" evidence="6">
    <location>
        <begin position="479"/>
        <end position="503"/>
    </location>
</feature>
<dbReference type="PANTHER" id="PTHR42973">
    <property type="entry name" value="BINDING OXIDOREDUCTASE, PUTATIVE (AFU_ORTHOLOGUE AFUA_1G17690)-RELATED"/>
    <property type="match status" value="1"/>
</dbReference>
<dbReference type="Gene3D" id="3.30.43.10">
    <property type="entry name" value="Uridine Diphospho-n-acetylenolpyruvylglucosamine Reductase, domain 2"/>
    <property type="match status" value="1"/>
</dbReference>
<evidence type="ECO:0000256" key="6">
    <source>
        <dbReference type="SAM" id="MobiDB-lite"/>
    </source>
</evidence>
<proteinExistence type="inferred from homology"/>
<dbReference type="AlphaFoldDB" id="A0A1S9RTQ2"/>
<dbReference type="InterPro" id="IPR016169">
    <property type="entry name" value="FAD-bd_PCMH_sub2"/>
</dbReference>
<evidence type="ECO:0000256" key="5">
    <source>
        <dbReference type="ARBA" id="ARBA00023002"/>
    </source>
</evidence>
<dbReference type="Gene3D" id="3.40.462.20">
    <property type="match status" value="1"/>
</dbReference>
<accession>A0A1S9RTQ2</accession>
<evidence type="ECO:0000256" key="4">
    <source>
        <dbReference type="ARBA" id="ARBA00022827"/>
    </source>
</evidence>
<comment type="cofactor">
    <cofactor evidence="1">
        <name>FAD</name>
        <dbReference type="ChEBI" id="CHEBI:57692"/>
    </cofactor>
</comment>
<feature type="region of interest" description="Disordered" evidence="6">
    <location>
        <begin position="476"/>
        <end position="514"/>
    </location>
</feature>
<dbReference type="InterPro" id="IPR006094">
    <property type="entry name" value="Oxid_FAD_bind_N"/>
</dbReference>
<dbReference type="Proteomes" id="UP000190744">
    <property type="component" value="Unassembled WGS sequence"/>
</dbReference>
<evidence type="ECO:0000256" key="1">
    <source>
        <dbReference type="ARBA" id="ARBA00001974"/>
    </source>
</evidence>
<feature type="domain" description="FAD-binding PCMH-type" evidence="7">
    <location>
        <begin position="42"/>
        <end position="212"/>
    </location>
</feature>
<comment type="caution">
    <text evidence="8">The sequence shown here is derived from an EMBL/GenBank/DDBJ whole genome shotgun (WGS) entry which is preliminary data.</text>
</comment>
<name>A0A1S9RTQ2_PENBI</name>
<keyword evidence="3" id="KW-0285">Flavoprotein</keyword>
<evidence type="ECO:0000256" key="3">
    <source>
        <dbReference type="ARBA" id="ARBA00022630"/>
    </source>
</evidence>
<dbReference type="SUPFAM" id="SSF55103">
    <property type="entry name" value="FAD-linked oxidases, C-terminal domain"/>
    <property type="match status" value="1"/>
</dbReference>
<keyword evidence="5" id="KW-0560">Oxidoreductase</keyword>
<evidence type="ECO:0000313" key="8">
    <source>
        <dbReference type="EMBL" id="OOQ88913.1"/>
    </source>
</evidence>
<protein>
    <submittedName>
        <fullName evidence="8">FAD binding oxidoreductase</fullName>
    </submittedName>
</protein>
<dbReference type="InterPro" id="IPR050416">
    <property type="entry name" value="FAD-linked_Oxidoreductase"/>
</dbReference>
<dbReference type="InterPro" id="IPR016166">
    <property type="entry name" value="FAD-bd_PCMH"/>
</dbReference>
<dbReference type="EMBL" id="LJBN01000116">
    <property type="protein sequence ID" value="OOQ88913.1"/>
    <property type="molecule type" value="Genomic_DNA"/>
</dbReference>
<sequence>MPFLPFFKVLRLRRELDGTKAEIFTWGCDGYDESIKQWSDSCDEQVGATVRVTSSDEAATVVRFAACHKIPFTVKGGGYSTTGASSAHGGIVLDLSKLRIVHVNPVSRIVTAQGGALWEDIDVAAAQHRLAVVGSTLNHIGVAGATLGGGYGWLTGQYGLAIDNLLWVKMILADGSVIIVSEEQYPDLFWAIRGAGQSFGVAIELAFRAHRQDHPVFAGTLLFSASKLSAIVEFANNFETLTNGNQGFWFGFTMPPSMDRCAILVVVFYNGPQIAARQFFSPLLSIGPVVNETGMLPYDSLNGILNMMDTVSRRRILRGADITLPTDENVGTRKSLRGSNITLPLDINFTASIYSEFDGILREFTQARDSILLFELLPYTQITKVPNDATAFASRGPYHNVISLFGWQDKDLDERMHSLQEDIMNQIGKRAGIACTPFYNVSKHGTGLYANYAGHNVPLEAIFGDNLRRLQELKKKFDPNNNMSENGSQPSRQAQRPWKNSQHQGERDSRFTPLRQMAQIPNSYLYISEFTPVDNS</sequence>
<evidence type="ECO:0000313" key="9">
    <source>
        <dbReference type="Proteomes" id="UP000190744"/>
    </source>
</evidence>
<gene>
    <name evidence="8" type="ORF">PEBR_09806</name>
</gene>
<dbReference type="PANTHER" id="PTHR42973:SF39">
    <property type="entry name" value="FAD-BINDING PCMH-TYPE DOMAIN-CONTAINING PROTEIN"/>
    <property type="match status" value="1"/>
</dbReference>
<dbReference type="InterPro" id="IPR016167">
    <property type="entry name" value="FAD-bd_PCMH_sub1"/>
</dbReference>
<dbReference type="SUPFAM" id="SSF56176">
    <property type="entry name" value="FAD-binding/transporter-associated domain-like"/>
    <property type="match status" value="1"/>
</dbReference>
<reference evidence="9" key="1">
    <citation type="submission" date="2015-09" db="EMBL/GenBank/DDBJ databases">
        <authorList>
            <person name="Fill T.P."/>
            <person name="Baretta J.F."/>
            <person name="de Almeida L.G."/>
            <person name="Rocha M."/>
            <person name="de Souza D.H."/>
            <person name="Malavazi I."/>
            <person name="Cerdeira L.T."/>
            <person name="Hong H."/>
            <person name="Samborskyy M."/>
            <person name="de Vasconcelos A.T."/>
            <person name="Leadlay P."/>
            <person name="Rodrigues-Filho E."/>
        </authorList>
    </citation>
    <scope>NUCLEOTIDE SEQUENCE [LARGE SCALE GENOMIC DNA]</scope>
    <source>
        <strain evidence="9">LaBioMMi 136</strain>
    </source>
</reference>
<comment type="similarity">
    <text evidence="2">Belongs to the oxygen-dependent FAD-linked oxidoreductase family.</text>
</comment>
<dbReference type="PROSITE" id="PS51387">
    <property type="entry name" value="FAD_PCMH"/>
    <property type="match status" value="1"/>
</dbReference>
<evidence type="ECO:0000259" key="7">
    <source>
        <dbReference type="PROSITE" id="PS51387"/>
    </source>
</evidence>
<dbReference type="InterPro" id="IPR036318">
    <property type="entry name" value="FAD-bd_PCMH-like_sf"/>
</dbReference>